<evidence type="ECO:0000313" key="4">
    <source>
        <dbReference type="EMBL" id="KAG9395535.1"/>
    </source>
</evidence>
<evidence type="ECO:0000256" key="2">
    <source>
        <dbReference type="SAM" id="MobiDB-lite"/>
    </source>
</evidence>
<keyword evidence="3" id="KW-1133">Transmembrane helix</keyword>
<evidence type="ECO:0000256" key="1">
    <source>
        <dbReference type="SAM" id="Coils"/>
    </source>
</evidence>
<feature type="transmembrane region" description="Helical" evidence="3">
    <location>
        <begin position="425"/>
        <end position="447"/>
    </location>
</feature>
<feature type="region of interest" description="Disordered" evidence="2">
    <location>
        <begin position="89"/>
        <end position="115"/>
    </location>
</feature>
<keyword evidence="3" id="KW-0812">Transmembrane</keyword>
<dbReference type="EMBL" id="JAHDYR010000011">
    <property type="protein sequence ID" value="KAG9395535.1"/>
    <property type="molecule type" value="Genomic_DNA"/>
</dbReference>
<keyword evidence="1" id="KW-0175">Coiled coil</keyword>
<dbReference type="SUPFAM" id="SSF57997">
    <property type="entry name" value="Tropomyosin"/>
    <property type="match status" value="1"/>
</dbReference>
<reference evidence="4" key="1">
    <citation type="submission" date="2021-05" db="EMBL/GenBank/DDBJ databases">
        <title>A free-living protist that lacks canonical eukaryotic 1 DNA replication and segregation systems.</title>
        <authorList>
            <person name="Salas-Leiva D.E."/>
            <person name="Tromer E.C."/>
            <person name="Curtis B.A."/>
            <person name="Jerlstrom-Hultqvist J."/>
            <person name="Kolisko M."/>
            <person name="Yi Z."/>
            <person name="Salas-Leiva J.S."/>
            <person name="Gallot-Lavallee L."/>
            <person name="Kops G.J.P.L."/>
            <person name="Archibald J.M."/>
            <person name="Simpson A.G.B."/>
            <person name="Roger A.J."/>
        </authorList>
    </citation>
    <scope>NUCLEOTIDE SEQUENCE</scope>
    <source>
        <strain evidence="4">BICM</strain>
    </source>
</reference>
<gene>
    <name evidence="4" type="ORF">J8273_3111</name>
</gene>
<feature type="compositionally biased region" description="Low complexity" evidence="2">
    <location>
        <begin position="101"/>
        <end position="115"/>
    </location>
</feature>
<evidence type="ECO:0000256" key="3">
    <source>
        <dbReference type="SAM" id="Phobius"/>
    </source>
</evidence>
<proteinExistence type="predicted"/>
<feature type="coiled-coil region" evidence="1">
    <location>
        <begin position="143"/>
        <end position="263"/>
    </location>
</feature>
<accession>A0A8J6B025</accession>
<keyword evidence="5" id="KW-1185">Reference proteome</keyword>
<dbReference type="AlphaFoldDB" id="A0A8J6B025"/>
<dbReference type="OrthoDB" id="435607at2759"/>
<name>A0A8J6B025_9EUKA</name>
<keyword evidence="3" id="KW-0472">Membrane</keyword>
<organism evidence="4 5">
    <name type="scientific">Carpediemonas membranifera</name>
    <dbReference type="NCBI Taxonomy" id="201153"/>
    <lineage>
        <taxon>Eukaryota</taxon>
        <taxon>Metamonada</taxon>
        <taxon>Carpediemonas-like organisms</taxon>
        <taxon>Carpediemonas</taxon>
    </lineage>
</organism>
<comment type="caution">
    <text evidence="4">The sequence shown here is derived from an EMBL/GenBank/DDBJ whole genome shotgun (WGS) entry which is preliminary data.</text>
</comment>
<evidence type="ECO:0000313" key="5">
    <source>
        <dbReference type="Proteomes" id="UP000717585"/>
    </source>
</evidence>
<dbReference type="Proteomes" id="UP000717585">
    <property type="component" value="Unassembled WGS sequence"/>
</dbReference>
<protein>
    <submittedName>
        <fullName evidence="4">Chromosome partition protein Smc</fullName>
    </submittedName>
</protein>
<sequence length="451" mass="49618">MEGAHMTRTDLGDVEHTNDPDFQEFAEELAYVTDEDGQIQRQKLELFLETILPESDCSRVIDRLFPDDEPSIDIYAVFSIFREMEPVGDDDDPGAISEAALSPGHRSSSSTLSLSVVGRSRRQSVASRSAVLTDKMDALYKEVSELRGDRDALADALDNIEEDNGRAAGYKTRLDGMARTLDAVTTELDETRQAQAAAEEENEALRQALDASQRDSEALRRQLDAVTTIRELREKVDSATGDVARLEAQNELFEQQRLALLDLQEGVVAAVNRELMRLEDSSLLVDRIHSVLSEAEGANWNTFGGVTSPVFDPRLQLASLHVSPATPGRSSGRPRRASQVFSRIARDHEPGRGSRQSDPMLPVTTHRLRDDVCVDEIVGTTMRVTKAEASLEGIMDHLSRIQRQLDEVTATVREGMPPTPARTSFAVTIAVVAVAIVAAVALLYTLLRAIL</sequence>